<reference evidence="3" key="1">
    <citation type="submission" date="2022-01" db="EMBL/GenBank/DDBJ databases">
        <title>Genome Sequence Resource for Two Populations of Ditylenchus destructor, the Migratory Endoparasitic Phytonematode.</title>
        <authorList>
            <person name="Zhang H."/>
            <person name="Lin R."/>
            <person name="Xie B."/>
        </authorList>
    </citation>
    <scope>NUCLEOTIDE SEQUENCE</scope>
    <source>
        <strain evidence="3">BazhouSP</strain>
    </source>
</reference>
<name>A0AAD4NMK2_9BILA</name>
<feature type="compositionally biased region" description="Low complexity" evidence="1">
    <location>
        <begin position="679"/>
        <end position="689"/>
    </location>
</feature>
<accession>A0AAD4NMK2</accession>
<organism evidence="3 4">
    <name type="scientific">Ditylenchus destructor</name>
    <dbReference type="NCBI Taxonomy" id="166010"/>
    <lineage>
        <taxon>Eukaryota</taxon>
        <taxon>Metazoa</taxon>
        <taxon>Ecdysozoa</taxon>
        <taxon>Nematoda</taxon>
        <taxon>Chromadorea</taxon>
        <taxon>Rhabditida</taxon>
        <taxon>Tylenchina</taxon>
        <taxon>Tylenchomorpha</taxon>
        <taxon>Sphaerularioidea</taxon>
        <taxon>Anguinidae</taxon>
        <taxon>Anguininae</taxon>
        <taxon>Ditylenchus</taxon>
    </lineage>
</organism>
<evidence type="ECO:0000313" key="3">
    <source>
        <dbReference type="EMBL" id="KAI1729595.1"/>
    </source>
</evidence>
<proteinExistence type="predicted"/>
<dbReference type="Proteomes" id="UP001201812">
    <property type="component" value="Unassembled WGS sequence"/>
</dbReference>
<gene>
    <name evidence="3" type="ORF">DdX_01845</name>
</gene>
<dbReference type="Pfam" id="PF09820">
    <property type="entry name" value="AAA-ATPase_like"/>
    <property type="match status" value="1"/>
</dbReference>
<keyword evidence="4" id="KW-1185">Reference proteome</keyword>
<dbReference type="InterPro" id="IPR018631">
    <property type="entry name" value="AAA-ATPase-like_dom"/>
</dbReference>
<feature type="compositionally biased region" description="Low complexity" evidence="1">
    <location>
        <begin position="648"/>
        <end position="668"/>
    </location>
</feature>
<feature type="compositionally biased region" description="Basic and acidic residues" evidence="1">
    <location>
        <begin position="693"/>
        <end position="703"/>
    </location>
</feature>
<protein>
    <submittedName>
        <fullName evidence="3">AAA-ATPase domain-containing protein</fullName>
    </submittedName>
</protein>
<evidence type="ECO:0000259" key="2">
    <source>
        <dbReference type="Pfam" id="PF09820"/>
    </source>
</evidence>
<sequence length="744" mass="84935">MPGNNDDLDSTLIPSANERFIQTIPLKEFSDSNDDYCVYFITTLPGCGEYVLEQGASSDQNTVIHLDMKDLAAGNLRTLAMSMLEMVKCAIGKHGRQLPDFGQSNVTSALESLLTSKFSADDRVEWCNTSIYIAYTAFKKLLRSLKEECGTKVMLLIQNYDRPVTDILSQVNNEQDASQLYDQYCDFIRGVASNSECIRCVVMTGRLPFQITNFPDPDKLGGSYTYLSFKKHEFNKYFAMTEDQLSKECQKLSVSDGIKKALMGAYSVKIDNDVYLRTAPTISFLKRFRKNENADVLESNHFIEHSFLVTLQSHFHDGDLYNLLSKVVKRFENGEPFLPFEKFSPINEFNPEVFLTFSNMLELRNLSKRGLNMPQESLHDFVRYLCHLSLLWPQKQDNAWSIGIPNVQSCSTLKYERQKALGLLSKIPKIRSQAMHHLTELFKRTDNTSRLKELCTCYAHFLHYCSRATGILLKDLNEHYYVNEFCYMTRNEALDNTLKTLPEARSFIKYETGSGDIDYNMTGRPDLYLRNKENSLHMLIEFKMEHSVRHYSTDGKKLITADYETSITDLFLRGKEQVFLYKKVIENVSQNEQKKIANLNLEEYRYIVVIINSAQNKVYMKGYMRGAGWESESEVVESNIKPQKAHEGSTSASSAHSAGSSTPSGSTRSRPDKRKHGSTGDSASTSTSALERFFSKENARCDENSDFPSDYTRDFDSFQSDSYPDQVAGKFDNSNADDMMEEDD</sequence>
<dbReference type="EMBL" id="JAKKPZ010000001">
    <property type="protein sequence ID" value="KAI1729595.1"/>
    <property type="molecule type" value="Genomic_DNA"/>
</dbReference>
<evidence type="ECO:0000256" key="1">
    <source>
        <dbReference type="SAM" id="MobiDB-lite"/>
    </source>
</evidence>
<evidence type="ECO:0000313" key="4">
    <source>
        <dbReference type="Proteomes" id="UP001201812"/>
    </source>
</evidence>
<comment type="caution">
    <text evidence="3">The sequence shown here is derived from an EMBL/GenBank/DDBJ whole genome shotgun (WGS) entry which is preliminary data.</text>
</comment>
<dbReference type="AlphaFoldDB" id="A0AAD4NMK2"/>
<feature type="region of interest" description="Disordered" evidence="1">
    <location>
        <begin position="635"/>
        <end position="744"/>
    </location>
</feature>
<feature type="domain" description="AAA-ATPase-like" evidence="2">
    <location>
        <begin position="133"/>
        <end position="212"/>
    </location>
</feature>